<evidence type="ECO:0000256" key="1">
    <source>
        <dbReference type="SAM" id="Phobius"/>
    </source>
</evidence>
<reference evidence="2" key="1">
    <citation type="journal article" date="2021" name="PeerJ">
        <title>Extensive microbial diversity within the chicken gut microbiome revealed by metagenomics and culture.</title>
        <authorList>
            <person name="Gilroy R."/>
            <person name="Ravi A."/>
            <person name="Getino M."/>
            <person name="Pursley I."/>
            <person name="Horton D.L."/>
            <person name="Alikhan N.F."/>
            <person name="Baker D."/>
            <person name="Gharbi K."/>
            <person name="Hall N."/>
            <person name="Watson M."/>
            <person name="Adriaenssens E.M."/>
            <person name="Foster-Nyarko E."/>
            <person name="Jarju S."/>
            <person name="Secka A."/>
            <person name="Antonio M."/>
            <person name="Oren A."/>
            <person name="Chaudhuri R.R."/>
            <person name="La Ragione R."/>
            <person name="Hildebrand F."/>
            <person name="Pallen M.J."/>
        </authorList>
    </citation>
    <scope>NUCLEOTIDE SEQUENCE</scope>
    <source>
        <strain evidence="2">CHK188-11489</strain>
    </source>
</reference>
<dbReference type="AlphaFoldDB" id="A0A9D2FJM9"/>
<evidence type="ECO:0000313" key="3">
    <source>
        <dbReference type="Proteomes" id="UP000824105"/>
    </source>
</evidence>
<name>A0A9D2FJM9_9FIRM</name>
<keyword evidence="1" id="KW-0812">Transmembrane</keyword>
<keyword evidence="1" id="KW-1133">Transmembrane helix</keyword>
<dbReference type="EMBL" id="DXBF01000054">
    <property type="protein sequence ID" value="HIZ62458.1"/>
    <property type="molecule type" value="Genomic_DNA"/>
</dbReference>
<proteinExistence type="predicted"/>
<feature type="transmembrane region" description="Helical" evidence="1">
    <location>
        <begin position="20"/>
        <end position="53"/>
    </location>
</feature>
<protein>
    <submittedName>
        <fullName evidence="2">Zinc-ribbon domain-containing protein</fullName>
    </submittedName>
</protein>
<comment type="caution">
    <text evidence="2">The sequence shown here is derived from an EMBL/GenBank/DDBJ whole genome shotgun (WGS) entry which is preliminary data.</text>
</comment>
<sequence length="130" mass="15640">MRGWFQRFMSGRYGYDRFNRFLSIASLVLFVAGLLFSPLLYWLGILTLGYCYFRMLSRNIQKRYQENAKYMALENKASGWFSTRRIRFKQRGQYRYFRCPHCRQELRVPRGKGRISITCPKCGTQFVKKS</sequence>
<dbReference type="Proteomes" id="UP000824105">
    <property type="component" value="Unassembled WGS sequence"/>
</dbReference>
<organism evidence="2 3">
    <name type="scientific">Candidatus Gemmiger avistercoris</name>
    <dbReference type="NCBI Taxonomy" id="2838606"/>
    <lineage>
        <taxon>Bacteria</taxon>
        <taxon>Bacillati</taxon>
        <taxon>Bacillota</taxon>
        <taxon>Clostridia</taxon>
        <taxon>Eubacteriales</taxon>
        <taxon>Gemmiger</taxon>
    </lineage>
</organism>
<keyword evidence="1" id="KW-0472">Membrane</keyword>
<evidence type="ECO:0000313" key="2">
    <source>
        <dbReference type="EMBL" id="HIZ62458.1"/>
    </source>
</evidence>
<gene>
    <name evidence="2" type="ORF">H9724_06800</name>
</gene>
<reference evidence="2" key="2">
    <citation type="submission" date="2021-04" db="EMBL/GenBank/DDBJ databases">
        <authorList>
            <person name="Gilroy R."/>
        </authorList>
    </citation>
    <scope>NUCLEOTIDE SEQUENCE</scope>
    <source>
        <strain evidence="2">CHK188-11489</strain>
    </source>
</reference>
<accession>A0A9D2FJM9</accession>